<sequence length="74" mass="8540">MEISVTDLIWIARGIFSESAIWSTMSDQHSEIRTFCQHSSHITFIGMIRMKDPHVTQLALISRFSQQSVCFSTY</sequence>
<evidence type="ECO:0000313" key="1">
    <source>
        <dbReference type="EMBL" id="PTQ30254.1"/>
    </source>
</evidence>
<reference evidence="2" key="1">
    <citation type="journal article" date="2017" name="Cell">
        <title>Insights into land plant evolution garnered from the Marchantia polymorpha genome.</title>
        <authorList>
            <person name="Bowman J.L."/>
            <person name="Kohchi T."/>
            <person name="Yamato K.T."/>
            <person name="Jenkins J."/>
            <person name="Shu S."/>
            <person name="Ishizaki K."/>
            <person name="Yamaoka S."/>
            <person name="Nishihama R."/>
            <person name="Nakamura Y."/>
            <person name="Berger F."/>
            <person name="Adam C."/>
            <person name="Aki S.S."/>
            <person name="Althoff F."/>
            <person name="Araki T."/>
            <person name="Arteaga-Vazquez M.A."/>
            <person name="Balasubrmanian S."/>
            <person name="Barry K."/>
            <person name="Bauer D."/>
            <person name="Boehm C.R."/>
            <person name="Briginshaw L."/>
            <person name="Caballero-Perez J."/>
            <person name="Catarino B."/>
            <person name="Chen F."/>
            <person name="Chiyoda S."/>
            <person name="Chovatia M."/>
            <person name="Davies K.M."/>
            <person name="Delmans M."/>
            <person name="Demura T."/>
            <person name="Dierschke T."/>
            <person name="Dolan L."/>
            <person name="Dorantes-Acosta A.E."/>
            <person name="Eklund D.M."/>
            <person name="Florent S.N."/>
            <person name="Flores-Sandoval E."/>
            <person name="Fujiyama A."/>
            <person name="Fukuzawa H."/>
            <person name="Galik B."/>
            <person name="Grimanelli D."/>
            <person name="Grimwood J."/>
            <person name="Grossniklaus U."/>
            <person name="Hamada T."/>
            <person name="Haseloff J."/>
            <person name="Hetherington A.J."/>
            <person name="Higo A."/>
            <person name="Hirakawa Y."/>
            <person name="Hundley H.N."/>
            <person name="Ikeda Y."/>
            <person name="Inoue K."/>
            <person name="Inoue S.I."/>
            <person name="Ishida S."/>
            <person name="Jia Q."/>
            <person name="Kakita M."/>
            <person name="Kanazawa T."/>
            <person name="Kawai Y."/>
            <person name="Kawashima T."/>
            <person name="Kennedy M."/>
            <person name="Kinose K."/>
            <person name="Kinoshita T."/>
            <person name="Kohara Y."/>
            <person name="Koide E."/>
            <person name="Komatsu K."/>
            <person name="Kopischke S."/>
            <person name="Kubo M."/>
            <person name="Kyozuka J."/>
            <person name="Lagercrantz U."/>
            <person name="Lin S.S."/>
            <person name="Lindquist E."/>
            <person name="Lipzen A.M."/>
            <person name="Lu C.W."/>
            <person name="De Luna E."/>
            <person name="Martienssen R.A."/>
            <person name="Minamino N."/>
            <person name="Mizutani M."/>
            <person name="Mizutani M."/>
            <person name="Mochizuki N."/>
            <person name="Monte I."/>
            <person name="Mosher R."/>
            <person name="Nagasaki H."/>
            <person name="Nakagami H."/>
            <person name="Naramoto S."/>
            <person name="Nishitani K."/>
            <person name="Ohtani M."/>
            <person name="Okamoto T."/>
            <person name="Okumura M."/>
            <person name="Phillips J."/>
            <person name="Pollak B."/>
            <person name="Reinders A."/>
            <person name="Rovekamp M."/>
            <person name="Sano R."/>
            <person name="Sawa S."/>
            <person name="Schmid M.W."/>
            <person name="Shirakawa M."/>
            <person name="Solano R."/>
            <person name="Spunde A."/>
            <person name="Suetsugu N."/>
            <person name="Sugano S."/>
            <person name="Sugiyama A."/>
            <person name="Sun R."/>
            <person name="Suzuki Y."/>
            <person name="Takenaka M."/>
            <person name="Takezawa D."/>
            <person name="Tomogane H."/>
            <person name="Tsuzuki M."/>
            <person name="Ueda T."/>
            <person name="Umeda M."/>
            <person name="Ward J.M."/>
            <person name="Watanabe Y."/>
            <person name="Yazaki K."/>
            <person name="Yokoyama R."/>
            <person name="Yoshitake Y."/>
            <person name="Yotsui I."/>
            <person name="Zachgo S."/>
            <person name="Schmutz J."/>
        </authorList>
    </citation>
    <scope>NUCLEOTIDE SEQUENCE [LARGE SCALE GENOMIC DNA]</scope>
    <source>
        <strain evidence="2">Tak-1</strain>
    </source>
</reference>
<dbReference type="Proteomes" id="UP000244005">
    <property type="component" value="Unassembled WGS sequence"/>
</dbReference>
<dbReference type="AlphaFoldDB" id="A0A2R6W8S6"/>
<gene>
    <name evidence="1" type="ORF">MARPO_0127s0037</name>
</gene>
<accession>A0A2R6W8S6</accession>
<proteinExistence type="predicted"/>
<keyword evidence="2" id="KW-1185">Reference proteome</keyword>
<dbReference type="EMBL" id="KZ772799">
    <property type="protein sequence ID" value="PTQ30254.1"/>
    <property type="molecule type" value="Genomic_DNA"/>
</dbReference>
<dbReference type="Gramene" id="Mp5g07470.1">
    <property type="protein sequence ID" value="Mp5g07470.1.cds"/>
    <property type="gene ID" value="Mp5g07470"/>
</dbReference>
<name>A0A2R6W8S6_MARPO</name>
<evidence type="ECO:0000313" key="2">
    <source>
        <dbReference type="Proteomes" id="UP000244005"/>
    </source>
</evidence>
<organism evidence="1 2">
    <name type="scientific">Marchantia polymorpha</name>
    <name type="common">Common liverwort</name>
    <name type="synonym">Marchantia aquatica</name>
    <dbReference type="NCBI Taxonomy" id="3197"/>
    <lineage>
        <taxon>Eukaryota</taxon>
        <taxon>Viridiplantae</taxon>
        <taxon>Streptophyta</taxon>
        <taxon>Embryophyta</taxon>
        <taxon>Marchantiophyta</taxon>
        <taxon>Marchantiopsida</taxon>
        <taxon>Marchantiidae</taxon>
        <taxon>Marchantiales</taxon>
        <taxon>Marchantiaceae</taxon>
        <taxon>Marchantia</taxon>
    </lineage>
</organism>
<protein>
    <submittedName>
        <fullName evidence="1">Uncharacterized protein</fullName>
    </submittedName>
</protein>